<gene>
    <name evidence="1" type="ORF">ACFFGT_06465</name>
</gene>
<reference evidence="1 2" key="1">
    <citation type="submission" date="2024-09" db="EMBL/GenBank/DDBJ databases">
        <authorList>
            <person name="Sun Q."/>
            <person name="Mori K."/>
        </authorList>
    </citation>
    <scope>NUCLEOTIDE SEQUENCE [LARGE SCALE GENOMIC DNA]</scope>
    <source>
        <strain evidence="1 2">NCAIM B.02415</strain>
    </source>
</reference>
<comment type="caution">
    <text evidence="1">The sequence shown here is derived from an EMBL/GenBank/DDBJ whole genome shotgun (WGS) entry which is preliminary data.</text>
</comment>
<evidence type="ECO:0000313" key="2">
    <source>
        <dbReference type="Proteomes" id="UP001589828"/>
    </source>
</evidence>
<dbReference type="RefSeq" id="WP_377021693.1">
    <property type="nucleotide sequence ID" value="NZ_JBHLTS010000018.1"/>
</dbReference>
<evidence type="ECO:0000313" key="1">
    <source>
        <dbReference type="EMBL" id="MFC0513832.1"/>
    </source>
</evidence>
<name>A0ABV6L288_9SPHI</name>
<accession>A0ABV6L288</accession>
<dbReference type="InterPro" id="IPR025412">
    <property type="entry name" value="DUF4304"/>
</dbReference>
<proteinExistence type="predicted"/>
<protein>
    <submittedName>
        <fullName evidence="1">DUF4304 domain-containing protein</fullName>
    </submittedName>
</protein>
<dbReference type="EMBL" id="JBHLTS010000018">
    <property type="protein sequence ID" value="MFC0513832.1"/>
    <property type="molecule type" value="Genomic_DNA"/>
</dbReference>
<dbReference type="Pfam" id="PF14137">
    <property type="entry name" value="DUF4304"/>
    <property type="match status" value="1"/>
</dbReference>
<dbReference type="Proteomes" id="UP001589828">
    <property type="component" value="Unassembled WGS sequence"/>
</dbReference>
<sequence>MTAKEIQSNFIKNYLKPTLKKYAYKTSGQTWWKDKGEFYILINLQNYSWNGKERVDFCFNIGIVVKRDSIADKNPTVHDLTVYLREGFYLPDQRKEYLYRNKSGYTLTNDVIQNEFLSEIEIDFEQYILPYLENLQTLRDCLYSFGEIAFWGEKLREAINDIEKK</sequence>
<keyword evidence="2" id="KW-1185">Reference proteome</keyword>
<organism evidence="1 2">
    <name type="scientific">Mucilaginibacter angelicae</name>
    <dbReference type="NCBI Taxonomy" id="869718"/>
    <lineage>
        <taxon>Bacteria</taxon>
        <taxon>Pseudomonadati</taxon>
        <taxon>Bacteroidota</taxon>
        <taxon>Sphingobacteriia</taxon>
        <taxon>Sphingobacteriales</taxon>
        <taxon>Sphingobacteriaceae</taxon>
        <taxon>Mucilaginibacter</taxon>
    </lineage>
</organism>